<organism evidence="1 2">
    <name type="scientific">Croceibacterium mercuriale</name>
    <dbReference type="NCBI Taxonomy" id="1572751"/>
    <lineage>
        <taxon>Bacteria</taxon>
        <taxon>Pseudomonadati</taxon>
        <taxon>Pseudomonadota</taxon>
        <taxon>Alphaproteobacteria</taxon>
        <taxon>Sphingomonadales</taxon>
        <taxon>Erythrobacteraceae</taxon>
        <taxon>Croceibacterium</taxon>
    </lineage>
</organism>
<gene>
    <name evidence="1" type="ORF">PK98_07445</name>
</gene>
<name>A0A0B2BXI3_9SPHN</name>
<proteinExistence type="predicted"/>
<comment type="caution">
    <text evidence="1">The sequence shown here is derived from an EMBL/GenBank/DDBJ whole genome shotgun (WGS) entry which is preliminary data.</text>
</comment>
<dbReference type="Proteomes" id="UP000030988">
    <property type="component" value="Unassembled WGS sequence"/>
</dbReference>
<accession>A0A0B2BXI3</accession>
<reference evidence="1 2" key="1">
    <citation type="submission" date="2014-11" db="EMBL/GenBank/DDBJ databases">
        <title>Draft genome sequence of Kirrobacter mercurialis.</title>
        <authorList>
            <person name="Coil D.A."/>
            <person name="Eisen J.A."/>
        </authorList>
    </citation>
    <scope>NUCLEOTIDE SEQUENCE [LARGE SCALE GENOMIC DNA]</scope>
    <source>
        <strain evidence="1 2">Coronado</strain>
    </source>
</reference>
<dbReference type="RefSeq" id="WP_039095447.1">
    <property type="nucleotide sequence ID" value="NZ_JTDN01000001.1"/>
</dbReference>
<dbReference type="EMBL" id="JTDN01000001">
    <property type="protein sequence ID" value="KHL26293.1"/>
    <property type="molecule type" value="Genomic_DNA"/>
</dbReference>
<keyword evidence="2" id="KW-1185">Reference proteome</keyword>
<protein>
    <submittedName>
        <fullName evidence="1">Uncharacterized protein</fullName>
    </submittedName>
</protein>
<dbReference type="OrthoDB" id="7403919at2"/>
<evidence type="ECO:0000313" key="1">
    <source>
        <dbReference type="EMBL" id="KHL26293.1"/>
    </source>
</evidence>
<sequence>MAEWLVESGIADERAILWDGSEALAAAWQWSGGLQAGLVADAVLLHRARGATRGTARFAGGEQALVDRLPADAIEGGPIRLEVTRPAIGERGRTKLARARPTDHPLVAPSLIRQLGGRSVHRLPAGAWDDVMGEAFAGEVGFAGGSLVLHATPAMVLVDVDGPAAPLTLAEAAIMPLAATLRRLDLGGSVGIDMPTLARKADRRAIDAALEGALADWPHERTAMNGFGFVQVVSRLSRVSLLHRAQLQPAESAARWLLRQGEVAAEGGIAGGVVALTCHPRVADRLRPDWLTELARRTGRDVRVMPDMQLAIGAPHAQIMAR</sequence>
<dbReference type="STRING" id="1572751.PK98_07445"/>
<dbReference type="AlphaFoldDB" id="A0A0B2BXI3"/>
<evidence type="ECO:0000313" key="2">
    <source>
        <dbReference type="Proteomes" id="UP000030988"/>
    </source>
</evidence>